<keyword evidence="1" id="KW-0238">DNA-binding</keyword>
<name>A0A7L6N2W7_9MOLU</name>
<gene>
    <name evidence="3" type="ORF">HF295_00435</name>
</gene>
<organism evidence="3 4">
    <name type="scientific">Hujiaoplasma nucleasis</name>
    <dbReference type="NCBI Taxonomy" id="2725268"/>
    <lineage>
        <taxon>Bacteria</taxon>
        <taxon>Bacillati</taxon>
        <taxon>Mycoplasmatota</taxon>
        <taxon>Mollicutes</taxon>
        <taxon>Candidatus Izemoplasmatales</taxon>
        <taxon>Hujiaoplasmataceae</taxon>
        <taxon>Hujiaoplasma</taxon>
    </lineage>
</organism>
<proteinExistence type="predicted"/>
<protein>
    <submittedName>
        <fullName evidence="3">Helix-turn-helix transcriptional regulator</fullName>
    </submittedName>
</protein>
<dbReference type="RefSeq" id="WP_312031872.1">
    <property type="nucleotide sequence ID" value="NZ_CP051151.1"/>
</dbReference>
<reference evidence="3 4" key="1">
    <citation type="submission" date="2020-04" db="EMBL/GenBank/DDBJ databases">
        <authorList>
            <person name="Zheng R.K."/>
            <person name="Sun C.M."/>
        </authorList>
    </citation>
    <scope>NUCLEOTIDE SEQUENCE [LARGE SCALE GENOMIC DNA]</scope>
    <source>
        <strain evidence="4">zrk29</strain>
    </source>
</reference>
<dbReference type="KEGG" id="tbk:HF295_00435"/>
<evidence type="ECO:0000313" key="4">
    <source>
        <dbReference type="Proteomes" id="UP000512167"/>
    </source>
</evidence>
<dbReference type="CDD" id="cd00093">
    <property type="entry name" value="HTH_XRE"/>
    <property type="match status" value="1"/>
</dbReference>
<dbReference type="PROSITE" id="PS50943">
    <property type="entry name" value="HTH_CROC1"/>
    <property type="match status" value="1"/>
</dbReference>
<keyword evidence="4" id="KW-1185">Reference proteome</keyword>
<sequence length="87" mass="10234">MRNWSQICFPKHKPKLKSIGKKEMSKVIKNQRVIYGMTLKYVADLLHISEATLKSYEMGSRLVRIDVLYQLSQIYNMTIDDLINGYH</sequence>
<dbReference type="Pfam" id="PF01381">
    <property type="entry name" value="HTH_3"/>
    <property type="match status" value="1"/>
</dbReference>
<dbReference type="EMBL" id="CP051151">
    <property type="protein sequence ID" value="QLY39405.1"/>
    <property type="molecule type" value="Genomic_DNA"/>
</dbReference>
<dbReference type="Gene3D" id="1.10.260.40">
    <property type="entry name" value="lambda repressor-like DNA-binding domains"/>
    <property type="match status" value="1"/>
</dbReference>
<dbReference type="AlphaFoldDB" id="A0A7L6N2W7"/>
<dbReference type="InterPro" id="IPR010982">
    <property type="entry name" value="Lambda_DNA-bd_dom_sf"/>
</dbReference>
<feature type="domain" description="HTH cro/C1-type" evidence="2">
    <location>
        <begin position="28"/>
        <end position="82"/>
    </location>
</feature>
<dbReference type="SUPFAM" id="SSF47413">
    <property type="entry name" value="lambda repressor-like DNA-binding domains"/>
    <property type="match status" value="1"/>
</dbReference>
<dbReference type="PANTHER" id="PTHR46558">
    <property type="entry name" value="TRACRIPTIONAL REGULATORY PROTEIN-RELATED-RELATED"/>
    <property type="match status" value="1"/>
</dbReference>
<dbReference type="InterPro" id="IPR001387">
    <property type="entry name" value="Cro/C1-type_HTH"/>
</dbReference>
<evidence type="ECO:0000256" key="1">
    <source>
        <dbReference type="ARBA" id="ARBA00023125"/>
    </source>
</evidence>
<accession>A0A7L6N2W7</accession>
<dbReference type="PANTHER" id="PTHR46558:SF15">
    <property type="entry name" value="HELIX-TURN-HELIX DOMAIN PROTEIN"/>
    <property type="match status" value="1"/>
</dbReference>
<evidence type="ECO:0000313" key="3">
    <source>
        <dbReference type="EMBL" id="QLY39405.1"/>
    </source>
</evidence>
<dbReference type="SMART" id="SM00530">
    <property type="entry name" value="HTH_XRE"/>
    <property type="match status" value="1"/>
</dbReference>
<evidence type="ECO:0000259" key="2">
    <source>
        <dbReference type="PROSITE" id="PS50943"/>
    </source>
</evidence>
<dbReference type="Proteomes" id="UP000512167">
    <property type="component" value="Chromosome"/>
</dbReference>
<dbReference type="GO" id="GO:0003677">
    <property type="term" value="F:DNA binding"/>
    <property type="evidence" value="ECO:0007669"/>
    <property type="project" value="UniProtKB-KW"/>
</dbReference>